<dbReference type="Pfam" id="PF18107">
    <property type="entry name" value="HTH_ABP1_N"/>
    <property type="match status" value="1"/>
</dbReference>
<name>A0A9P8RM17_9PEZI</name>
<protein>
    <recommendedName>
        <fullName evidence="1">ARS-binding protein 1 N-terminal domain-containing protein</fullName>
    </recommendedName>
</protein>
<feature type="domain" description="ARS-binding protein 1 N-terminal" evidence="1">
    <location>
        <begin position="3"/>
        <end position="50"/>
    </location>
</feature>
<dbReference type="EMBL" id="JAGPXC010000011">
    <property type="protein sequence ID" value="KAH6645596.1"/>
    <property type="molecule type" value="Genomic_DNA"/>
</dbReference>
<proteinExistence type="predicted"/>
<dbReference type="InterPro" id="IPR009057">
    <property type="entry name" value="Homeodomain-like_sf"/>
</dbReference>
<dbReference type="AlphaFoldDB" id="A0A9P8RM17"/>
<comment type="caution">
    <text evidence="2">The sequence shown here is derived from an EMBL/GenBank/DDBJ whole genome shotgun (WGS) entry which is preliminary data.</text>
</comment>
<organism evidence="2 3">
    <name type="scientific">Truncatella angustata</name>
    <dbReference type="NCBI Taxonomy" id="152316"/>
    <lineage>
        <taxon>Eukaryota</taxon>
        <taxon>Fungi</taxon>
        <taxon>Dikarya</taxon>
        <taxon>Ascomycota</taxon>
        <taxon>Pezizomycotina</taxon>
        <taxon>Sordariomycetes</taxon>
        <taxon>Xylariomycetidae</taxon>
        <taxon>Amphisphaeriales</taxon>
        <taxon>Sporocadaceae</taxon>
        <taxon>Truncatella</taxon>
    </lineage>
</organism>
<reference evidence="2" key="1">
    <citation type="journal article" date="2021" name="Nat. Commun.">
        <title>Genetic determinants of endophytism in the Arabidopsis root mycobiome.</title>
        <authorList>
            <person name="Mesny F."/>
            <person name="Miyauchi S."/>
            <person name="Thiergart T."/>
            <person name="Pickel B."/>
            <person name="Atanasova L."/>
            <person name="Karlsson M."/>
            <person name="Huettel B."/>
            <person name="Barry K.W."/>
            <person name="Haridas S."/>
            <person name="Chen C."/>
            <person name="Bauer D."/>
            <person name="Andreopoulos W."/>
            <person name="Pangilinan J."/>
            <person name="LaButti K."/>
            <person name="Riley R."/>
            <person name="Lipzen A."/>
            <person name="Clum A."/>
            <person name="Drula E."/>
            <person name="Henrissat B."/>
            <person name="Kohler A."/>
            <person name="Grigoriev I.V."/>
            <person name="Martin F.M."/>
            <person name="Hacquard S."/>
        </authorList>
    </citation>
    <scope>NUCLEOTIDE SEQUENCE</scope>
    <source>
        <strain evidence="2">MPI-SDFR-AT-0073</strain>
    </source>
</reference>
<dbReference type="GeneID" id="70134304"/>
<dbReference type="Proteomes" id="UP000758603">
    <property type="component" value="Unassembled WGS sequence"/>
</dbReference>
<evidence type="ECO:0000313" key="2">
    <source>
        <dbReference type="EMBL" id="KAH6645596.1"/>
    </source>
</evidence>
<dbReference type="OrthoDB" id="125347at2759"/>
<dbReference type="InterPro" id="IPR041188">
    <property type="entry name" value="HTH_ABP1_N"/>
</dbReference>
<evidence type="ECO:0000313" key="3">
    <source>
        <dbReference type="Proteomes" id="UP000758603"/>
    </source>
</evidence>
<gene>
    <name evidence="2" type="ORF">BKA67DRAFT_613581</name>
</gene>
<keyword evidence="3" id="KW-1185">Reference proteome</keyword>
<dbReference type="SUPFAM" id="SSF46689">
    <property type="entry name" value="Homeodomain-like"/>
    <property type="match status" value="1"/>
</dbReference>
<dbReference type="Gene3D" id="1.10.10.60">
    <property type="entry name" value="Homeodomain-like"/>
    <property type="match status" value="1"/>
</dbReference>
<accession>A0A9P8RM17</accession>
<dbReference type="RefSeq" id="XP_045952110.1">
    <property type="nucleotide sequence ID" value="XM_046105413.1"/>
</dbReference>
<sequence>MVKRRAITNTQRRALRDWYFESAVEKPAKTHTDASLWWERMYGYYLNSSTTVRTAKAATASDSAHPNGSLWKKNSSNGHIGMNAWPVLALLLAQCFVSAGPSSGTHSDVTKTCRCLDGVKVGYLGLGHVMHTGK</sequence>
<evidence type="ECO:0000259" key="1">
    <source>
        <dbReference type="Pfam" id="PF18107"/>
    </source>
</evidence>